<dbReference type="Gene3D" id="3.20.20.370">
    <property type="entry name" value="Glycoside hydrolase/deacetylase"/>
    <property type="match status" value="1"/>
</dbReference>
<dbReference type="InterPro" id="IPR002509">
    <property type="entry name" value="NODB_dom"/>
</dbReference>
<dbReference type="GO" id="GO:0016810">
    <property type="term" value="F:hydrolase activity, acting on carbon-nitrogen (but not peptide) bonds"/>
    <property type="evidence" value="ECO:0007669"/>
    <property type="project" value="InterPro"/>
</dbReference>
<evidence type="ECO:0000256" key="4">
    <source>
        <dbReference type="SAM" id="SignalP"/>
    </source>
</evidence>
<dbReference type="OrthoDB" id="2649545at2"/>
<dbReference type="PANTHER" id="PTHR10587">
    <property type="entry name" value="GLYCOSYL TRANSFERASE-RELATED"/>
    <property type="match status" value="1"/>
</dbReference>
<feature type="compositionally biased region" description="Basic and acidic residues" evidence="3">
    <location>
        <begin position="71"/>
        <end position="84"/>
    </location>
</feature>
<reference evidence="7 8" key="1">
    <citation type="submission" date="2018-01" db="EMBL/GenBank/DDBJ databases">
        <title>The whole genome sequencing and assembly of Paenibacillus chitinolyticus KCCM 41400 strain.</title>
        <authorList>
            <person name="Kim J.-Y."/>
            <person name="Park M.-K."/>
            <person name="Lee Y.-J."/>
            <person name="Yi H."/>
            <person name="Bahn Y.-S."/>
            <person name="Kim J.F."/>
            <person name="Lee D.-W."/>
        </authorList>
    </citation>
    <scope>NUCLEOTIDE SEQUENCE [LARGE SCALE GENOMIC DNA]</scope>
    <source>
        <strain evidence="7 8">KCCM 41400</strain>
    </source>
</reference>
<dbReference type="GO" id="GO:0046872">
    <property type="term" value="F:metal ion binding"/>
    <property type="evidence" value="ECO:0007669"/>
    <property type="project" value="UniProtKB-KW"/>
</dbReference>
<dbReference type="GO" id="GO:0005975">
    <property type="term" value="P:carbohydrate metabolic process"/>
    <property type="evidence" value="ECO:0007669"/>
    <property type="project" value="InterPro"/>
</dbReference>
<evidence type="ECO:0000313" key="9">
    <source>
        <dbReference type="Proteomes" id="UP001527202"/>
    </source>
</evidence>
<dbReference type="EMBL" id="CP026520">
    <property type="protein sequence ID" value="QAV20984.1"/>
    <property type="molecule type" value="Genomic_DNA"/>
</dbReference>
<evidence type="ECO:0000259" key="5">
    <source>
        <dbReference type="PROSITE" id="PS51677"/>
    </source>
</evidence>
<dbReference type="Proteomes" id="UP001527202">
    <property type="component" value="Unassembled WGS sequence"/>
</dbReference>
<proteinExistence type="predicted"/>
<feature type="signal peptide" evidence="4">
    <location>
        <begin position="1"/>
        <end position="34"/>
    </location>
</feature>
<dbReference type="RefSeq" id="WP_042234527.1">
    <property type="nucleotide sequence ID" value="NZ_CP026520.1"/>
</dbReference>
<feature type="chain" id="PRO_5019156456" evidence="4">
    <location>
        <begin position="35"/>
        <end position="310"/>
    </location>
</feature>
<evidence type="ECO:0000256" key="2">
    <source>
        <dbReference type="ARBA" id="ARBA00022801"/>
    </source>
</evidence>
<dbReference type="SUPFAM" id="SSF88713">
    <property type="entry name" value="Glycoside hydrolase/deacetylase"/>
    <property type="match status" value="1"/>
</dbReference>
<evidence type="ECO:0000256" key="3">
    <source>
        <dbReference type="SAM" id="MobiDB-lite"/>
    </source>
</evidence>
<dbReference type="EMBL" id="JAMDMJ010000006">
    <property type="protein sequence ID" value="MCY9595251.1"/>
    <property type="molecule type" value="Genomic_DNA"/>
</dbReference>
<evidence type="ECO:0000313" key="6">
    <source>
        <dbReference type="EMBL" id="MCY9595251.1"/>
    </source>
</evidence>
<dbReference type="CDD" id="cd10917">
    <property type="entry name" value="CE4_NodB_like_6s_7s"/>
    <property type="match status" value="1"/>
</dbReference>
<dbReference type="InterPro" id="IPR011330">
    <property type="entry name" value="Glyco_hydro/deAcase_b/a-brl"/>
</dbReference>
<evidence type="ECO:0000313" key="8">
    <source>
        <dbReference type="Proteomes" id="UP000288943"/>
    </source>
</evidence>
<dbReference type="Pfam" id="PF01522">
    <property type="entry name" value="Polysacc_deac_1"/>
    <property type="match status" value="1"/>
</dbReference>
<sequence length="310" mass="33606">MSKNSGSVKAPLRRTAAACAVCVFFTLAPAPALASGGLHASSGPTVSAPRAEDVNGLRLRSTASPASPISAEKDPHAAAAKPRDRDYYEQRGEIVWEVPSAGKVIALTFDDGPDPVQTAQILDELKKYGAKATFFVVGKRAERFPELIKREAAEGHEIGNHTYSHPFLTNNRSTESIRSEIAATQKVIKSINGTAPVLFRPPGGYYHERLVHVSLAEGCLPILWSWHQDTEDWKAPGVNRVVNKVLNNAREGDIVLFHDHVLGSMNTVDAIRKILPELSKRGYHFVTVSELLKLRGSTSGVSKPSGSKTK</sequence>
<reference evidence="6 9" key="2">
    <citation type="submission" date="2022-05" db="EMBL/GenBank/DDBJ databases">
        <title>Genome Sequencing of Bee-Associated Microbes.</title>
        <authorList>
            <person name="Dunlap C."/>
        </authorList>
    </citation>
    <scope>NUCLEOTIDE SEQUENCE [LARGE SCALE GENOMIC DNA]</scope>
    <source>
        <strain evidence="6 9">NRRL B-23120</strain>
    </source>
</reference>
<dbReference type="PANTHER" id="PTHR10587:SF133">
    <property type="entry name" value="CHITIN DEACETYLASE 1-RELATED"/>
    <property type="match status" value="1"/>
</dbReference>
<keyword evidence="1" id="KW-0479">Metal-binding</keyword>
<dbReference type="GO" id="GO:0016020">
    <property type="term" value="C:membrane"/>
    <property type="evidence" value="ECO:0007669"/>
    <property type="project" value="TreeGrafter"/>
</dbReference>
<dbReference type="InterPro" id="IPR050248">
    <property type="entry name" value="Polysacc_deacetylase_ArnD"/>
</dbReference>
<organism evidence="7 8">
    <name type="scientific">Paenibacillus chitinolyticus</name>
    <dbReference type="NCBI Taxonomy" id="79263"/>
    <lineage>
        <taxon>Bacteria</taxon>
        <taxon>Bacillati</taxon>
        <taxon>Bacillota</taxon>
        <taxon>Bacilli</taxon>
        <taxon>Bacillales</taxon>
        <taxon>Paenibacillaceae</taxon>
        <taxon>Paenibacillus</taxon>
    </lineage>
</organism>
<feature type="domain" description="NodB homology" evidence="5">
    <location>
        <begin position="103"/>
        <end position="286"/>
    </location>
</feature>
<evidence type="ECO:0000313" key="7">
    <source>
        <dbReference type="EMBL" id="QAV20984.1"/>
    </source>
</evidence>
<feature type="region of interest" description="Disordered" evidence="3">
    <location>
        <begin position="61"/>
        <end position="84"/>
    </location>
</feature>
<dbReference type="Proteomes" id="UP000288943">
    <property type="component" value="Chromosome"/>
</dbReference>
<dbReference type="GeneID" id="95378298"/>
<keyword evidence="9" id="KW-1185">Reference proteome</keyword>
<dbReference type="AlphaFoldDB" id="A0A410X2Y3"/>
<keyword evidence="2" id="KW-0378">Hydrolase</keyword>
<protein>
    <submittedName>
        <fullName evidence="6 7">Polysaccharide deacetylase</fullName>
    </submittedName>
</protein>
<evidence type="ECO:0000256" key="1">
    <source>
        <dbReference type="ARBA" id="ARBA00022723"/>
    </source>
</evidence>
<gene>
    <name evidence="6" type="ORF">M5X16_05625</name>
    <name evidence="7" type="ORF">PC41400_26265</name>
</gene>
<dbReference type="KEGG" id="pchi:PC41400_26265"/>
<accession>A0A410X2Y3</accession>
<keyword evidence="4" id="KW-0732">Signal</keyword>
<dbReference type="PROSITE" id="PS51677">
    <property type="entry name" value="NODB"/>
    <property type="match status" value="1"/>
</dbReference>
<name>A0A410X2Y3_9BACL</name>